<dbReference type="Gene3D" id="3.90.25.10">
    <property type="entry name" value="UDP-galactose 4-epimerase, domain 1"/>
    <property type="match status" value="1"/>
</dbReference>
<dbReference type="PANTHER" id="PTHR47706">
    <property type="entry name" value="NMRA-LIKE FAMILY PROTEIN"/>
    <property type="match status" value="1"/>
</dbReference>
<reference evidence="4 5" key="1">
    <citation type="submission" date="2018-05" db="EMBL/GenBank/DDBJ databases">
        <title>Genome sequencing and assembly of the regulated plant pathogen Lachnellula willkommii and related sister species for the development of diagnostic species identification markers.</title>
        <authorList>
            <person name="Giroux E."/>
            <person name="Bilodeau G."/>
        </authorList>
    </citation>
    <scope>NUCLEOTIDE SEQUENCE [LARGE SCALE GENOMIC DNA]</scope>
    <source>
        <strain evidence="4 5">CBS 197.66</strain>
    </source>
</reference>
<sequence>MRETKENLLVFGATGYIGAYIFREIIKNKNSFGRIAIITSPGTVENKSEQLQNLKSEGVEVIVGDVTNPTDVLNAFKGINTVISTIGRNVLAEQINWIQLAEKTPSVTRFFPSEYGTDIDYSPQSAHEIPHQLKIKVRAALKATSSLDYTYVVTGPYADGQMLAYLSPLAESARLIGTYDVKAKSATLIEDGKGEISLTTPNELRANGYSVGKLVVKALLHPEASKKRALKVNSFTTSPADIVAEFEKQTGEKWNVTYTSLAELKELEAAAWENKVPMASLYTLRRIWAEGGTLYAKRDNSLIDAEDNLETLADAVRDAIVTQRSETQATDTRKLT</sequence>
<dbReference type="GO" id="GO:0016491">
    <property type="term" value="F:oxidoreductase activity"/>
    <property type="evidence" value="ECO:0007669"/>
    <property type="project" value="UniProtKB-KW"/>
</dbReference>
<gene>
    <name evidence="4" type="primary">A622L_0</name>
    <name evidence="4" type="ORF">LSUB1_G001975</name>
</gene>
<keyword evidence="5" id="KW-1185">Reference proteome</keyword>
<evidence type="ECO:0000256" key="1">
    <source>
        <dbReference type="ARBA" id="ARBA00022857"/>
    </source>
</evidence>
<dbReference type="EMBL" id="QGMJ01000127">
    <property type="protein sequence ID" value="TVY41664.1"/>
    <property type="molecule type" value="Genomic_DNA"/>
</dbReference>
<dbReference type="InterPro" id="IPR008030">
    <property type="entry name" value="NmrA-like"/>
</dbReference>
<proteinExistence type="predicted"/>
<dbReference type="AlphaFoldDB" id="A0A8H8UF88"/>
<name>A0A8H8UF88_9HELO</name>
<keyword evidence="1" id="KW-0521">NADP</keyword>
<dbReference type="Pfam" id="PF05368">
    <property type="entry name" value="NmrA"/>
    <property type="match status" value="1"/>
</dbReference>
<dbReference type="InterPro" id="IPR051609">
    <property type="entry name" value="NmrA/Isoflavone_reductase-like"/>
</dbReference>
<evidence type="ECO:0000256" key="2">
    <source>
        <dbReference type="ARBA" id="ARBA00023002"/>
    </source>
</evidence>
<organism evidence="4 5">
    <name type="scientific">Lachnellula subtilissima</name>
    <dbReference type="NCBI Taxonomy" id="602034"/>
    <lineage>
        <taxon>Eukaryota</taxon>
        <taxon>Fungi</taxon>
        <taxon>Dikarya</taxon>
        <taxon>Ascomycota</taxon>
        <taxon>Pezizomycotina</taxon>
        <taxon>Leotiomycetes</taxon>
        <taxon>Helotiales</taxon>
        <taxon>Lachnaceae</taxon>
        <taxon>Lachnellula</taxon>
    </lineage>
</organism>
<dbReference type="Gene3D" id="3.40.50.720">
    <property type="entry name" value="NAD(P)-binding Rossmann-like Domain"/>
    <property type="match status" value="1"/>
</dbReference>
<comment type="caution">
    <text evidence="4">The sequence shown here is derived from an EMBL/GenBank/DDBJ whole genome shotgun (WGS) entry which is preliminary data.</text>
</comment>
<dbReference type="InterPro" id="IPR036291">
    <property type="entry name" value="NAD(P)-bd_dom_sf"/>
</dbReference>
<keyword evidence="2" id="KW-0560">Oxidoreductase</keyword>
<accession>A0A8H8UF88</accession>
<evidence type="ECO:0000313" key="4">
    <source>
        <dbReference type="EMBL" id="TVY41664.1"/>
    </source>
</evidence>
<evidence type="ECO:0000259" key="3">
    <source>
        <dbReference type="Pfam" id="PF05368"/>
    </source>
</evidence>
<dbReference type="PANTHER" id="PTHR47706:SF11">
    <property type="entry name" value="ISOFLAVONE REDUCTASE FAMILY PROTEIN (AFU_ORTHOLOGUE AFUA_1G12510)"/>
    <property type="match status" value="1"/>
</dbReference>
<feature type="domain" description="NmrA-like" evidence="3">
    <location>
        <begin position="5"/>
        <end position="267"/>
    </location>
</feature>
<evidence type="ECO:0000313" key="5">
    <source>
        <dbReference type="Proteomes" id="UP000462212"/>
    </source>
</evidence>
<dbReference type="OrthoDB" id="419598at2759"/>
<protein>
    <submittedName>
        <fullName evidence="4">Isoflavone reductase-like protein</fullName>
    </submittedName>
</protein>
<dbReference type="SUPFAM" id="SSF51735">
    <property type="entry name" value="NAD(P)-binding Rossmann-fold domains"/>
    <property type="match status" value="1"/>
</dbReference>
<dbReference type="Proteomes" id="UP000462212">
    <property type="component" value="Unassembled WGS sequence"/>
</dbReference>